<protein>
    <recommendedName>
        <fullName evidence="2">CARDB domain-containing protein</fullName>
    </recommendedName>
</protein>
<comment type="caution">
    <text evidence="1">The sequence shown here is derived from an EMBL/GenBank/DDBJ whole genome shotgun (WGS) entry which is preliminary data.</text>
</comment>
<proteinExistence type="predicted"/>
<feature type="non-terminal residue" evidence="1">
    <location>
        <position position="125"/>
    </location>
</feature>
<accession>X1MRE7</accession>
<evidence type="ECO:0008006" key="2">
    <source>
        <dbReference type="Google" id="ProtNLM"/>
    </source>
</evidence>
<sequence length="125" mass="13761">MISDVGLPGRMNGAIDAGETITINITLTNKSNKQYISSSGFLETDSPYVAVDRNEVVYDETTPAQENTPQANFLLNISPDCPDAEEIPFRLLVWDTDFGKSYEHFKIKVFNVGPLVFGEARANSA</sequence>
<organism evidence="1">
    <name type="scientific">marine sediment metagenome</name>
    <dbReference type="NCBI Taxonomy" id="412755"/>
    <lineage>
        <taxon>unclassified sequences</taxon>
        <taxon>metagenomes</taxon>
        <taxon>ecological metagenomes</taxon>
    </lineage>
</organism>
<dbReference type="AlphaFoldDB" id="X1MRE7"/>
<reference evidence="1" key="1">
    <citation type="journal article" date="2014" name="Front. Microbiol.">
        <title>High frequency of phylogenetically diverse reductive dehalogenase-homologous genes in deep subseafloor sedimentary metagenomes.</title>
        <authorList>
            <person name="Kawai M."/>
            <person name="Futagami T."/>
            <person name="Toyoda A."/>
            <person name="Takaki Y."/>
            <person name="Nishi S."/>
            <person name="Hori S."/>
            <person name="Arai W."/>
            <person name="Tsubouchi T."/>
            <person name="Morono Y."/>
            <person name="Uchiyama I."/>
            <person name="Ito T."/>
            <person name="Fujiyama A."/>
            <person name="Inagaki F."/>
            <person name="Takami H."/>
        </authorList>
    </citation>
    <scope>NUCLEOTIDE SEQUENCE</scope>
    <source>
        <strain evidence="1">Expedition CK06-06</strain>
    </source>
</reference>
<evidence type="ECO:0000313" key="1">
    <source>
        <dbReference type="EMBL" id="GAI33888.1"/>
    </source>
</evidence>
<dbReference type="EMBL" id="BARV01028433">
    <property type="protein sequence ID" value="GAI33888.1"/>
    <property type="molecule type" value="Genomic_DNA"/>
</dbReference>
<gene>
    <name evidence="1" type="ORF">S06H3_45519</name>
</gene>
<name>X1MRE7_9ZZZZ</name>